<dbReference type="InterPro" id="IPR006311">
    <property type="entry name" value="TAT_signal"/>
</dbReference>
<accession>A0A2S9IW53</accession>
<name>A0A2S9IW53_9HYPH</name>
<dbReference type="AlphaFoldDB" id="A0A2S9IW53"/>
<dbReference type="PROSITE" id="PS51318">
    <property type="entry name" value="TAT"/>
    <property type="match status" value="1"/>
</dbReference>
<reference evidence="1 2" key="1">
    <citation type="submission" date="2018-02" db="EMBL/GenBank/DDBJ databases">
        <title>The draft genome of Phyllobacterium sp. 1N-3.</title>
        <authorList>
            <person name="Liu L."/>
            <person name="Li L."/>
            <person name="Zhang X."/>
            <person name="Wang T."/>
            <person name="Liang L."/>
        </authorList>
    </citation>
    <scope>NUCLEOTIDE SEQUENCE [LARGE SCALE GENOMIC DNA]</scope>
    <source>
        <strain evidence="1 2">1N-3</strain>
    </source>
</reference>
<comment type="caution">
    <text evidence="1">The sequence shown here is derived from an EMBL/GenBank/DDBJ whole genome shotgun (WGS) entry which is preliminary data.</text>
</comment>
<dbReference type="Proteomes" id="UP000239434">
    <property type="component" value="Unassembled WGS sequence"/>
</dbReference>
<keyword evidence="2" id="KW-1185">Reference proteome</keyword>
<dbReference type="Pfam" id="PF13618">
    <property type="entry name" value="Gluconate_2-dh3"/>
    <property type="match status" value="1"/>
</dbReference>
<protein>
    <submittedName>
        <fullName evidence="1">Gluconate 2-dehydrogenase</fullName>
    </submittedName>
</protein>
<dbReference type="EMBL" id="PVBR01000003">
    <property type="protein sequence ID" value="PRD44759.1"/>
    <property type="molecule type" value="Genomic_DNA"/>
</dbReference>
<sequence length="250" mass="27441">MKKISGSSLSRRQFLASTAVSILFTSTSGSLARSFSGQLPWSPFAGDPPTPVRPGPWLFFTHDEAQTIEAIVDRIIPADDLSIGGKDAGCAVFIDRQLAGFFGNFERLYMKGPFAKGFPQQGLQSPILPTQRYRAGLAALDDYCRTTFSGRAFSALALPEQDKVLQELENGSIDLDDADTKTFFELVLQNTMEGFFADPIYGGNKDMVSWKMIGFPGARYDYRDFVGNHNQPYPLPPVSIMGRGDWGGKG</sequence>
<proteinExistence type="predicted"/>
<dbReference type="RefSeq" id="WP_105740841.1">
    <property type="nucleotide sequence ID" value="NZ_PVBR01000003.1"/>
</dbReference>
<gene>
    <name evidence="1" type="ORF">C5748_05025</name>
</gene>
<evidence type="ECO:0000313" key="2">
    <source>
        <dbReference type="Proteomes" id="UP000239434"/>
    </source>
</evidence>
<dbReference type="InterPro" id="IPR027056">
    <property type="entry name" value="Gluconate_2DH_su3"/>
</dbReference>
<organism evidence="1 2">
    <name type="scientific">Phyllobacterium phragmitis</name>
    <dbReference type="NCBI Taxonomy" id="2670329"/>
    <lineage>
        <taxon>Bacteria</taxon>
        <taxon>Pseudomonadati</taxon>
        <taxon>Pseudomonadota</taxon>
        <taxon>Alphaproteobacteria</taxon>
        <taxon>Hyphomicrobiales</taxon>
        <taxon>Phyllobacteriaceae</taxon>
        <taxon>Phyllobacterium</taxon>
    </lineage>
</organism>
<evidence type="ECO:0000313" key="1">
    <source>
        <dbReference type="EMBL" id="PRD44759.1"/>
    </source>
</evidence>